<protein>
    <recommendedName>
        <fullName evidence="6">Peptidase S1 domain-containing protein</fullName>
    </recommendedName>
</protein>
<evidence type="ECO:0000256" key="5">
    <source>
        <dbReference type="SAM" id="Phobius"/>
    </source>
</evidence>
<dbReference type="GO" id="GO:0004252">
    <property type="term" value="F:serine-type endopeptidase activity"/>
    <property type="evidence" value="ECO:0007669"/>
    <property type="project" value="InterPro"/>
</dbReference>
<keyword evidence="8" id="KW-1185">Reference proteome</keyword>
<dbReference type="GO" id="GO:0006508">
    <property type="term" value="P:proteolysis"/>
    <property type="evidence" value="ECO:0007669"/>
    <property type="project" value="UniProtKB-KW"/>
</dbReference>
<dbReference type="SUPFAM" id="SSF50494">
    <property type="entry name" value="Trypsin-like serine proteases"/>
    <property type="match status" value="1"/>
</dbReference>
<evidence type="ECO:0000313" key="8">
    <source>
        <dbReference type="Proteomes" id="UP000494040"/>
    </source>
</evidence>
<dbReference type="Pfam" id="PF00089">
    <property type="entry name" value="Trypsin"/>
    <property type="match status" value="1"/>
</dbReference>
<dbReference type="RefSeq" id="XP_014246086.1">
    <property type="nucleotide sequence ID" value="XM_014390600.1"/>
</dbReference>
<dbReference type="InterPro" id="IPR050430">
    <property type="entry name" value="Peptidase_S1"/>
</dbReference>
<proteinExistence type="predicted"/>
<keyword evidence="1" id="KW-0645">Protease</keyword>
<sequence length="274" mass="30569">MKTNRKDNTGGREVMPGEFPFAVYMSGKIFCGGTLFEPDKFFTAGDCFTAVEDFKVESVTIIAGSVSIEKGSIGRQERNLKSYKTHEKFKQKSHPAYYFHNIAIAYLDTAFTITDSLKTITFPSYANNNYEQMWYDYVASGKSCFVVGWGKNADGTKINVLKAVEVKPWTDAECSSLSKREEDMTSKGEACASAVASGDLIVPADAGSALYCEGQVYGMVTAEIRAGNKRVMGFILFWPYLEYFNITKKEVSSGSKLHFSFYLILIFITIQLYP</sequence>
<feature type="domain" description="Peptidase S1" evidence="6">
    <location>
        <begin position="8"/>
        <end position="271"/>
    </location>
</feature>
<keyword evidence="3" id="KW-0720">Serine protease</keyword>
<dbReference type="InterPro" id="IPR043504">
    <property type="entry name" value="Peptidase_S1_PA_chymotrypsin"/>
</dbReference>
<name>A0A8I6RGW4_CIMLE</name>
<dbReference type="PANTHER" id="PTHR24276:SF91">
    <property type="entry name" value="AT26814P-RELATED"/>
    <property type="match status" value="1"/>
</dbReference>
<dbReference type="PANTHER" id="PTHR24276">
    <property type="entry name" value="POLYSERASE-RELATED"/>
    <property type="match status" value="1"/>
</dbReference>
<dbReference type="AlphaFoldDB" id="A0A8I6RGW4"/>
<dbReference type="Gene3D" id="2.40.10.10">
    <property type="entry name" value="Trypsin-like serine proteases"/>
    <property type="match status" value="1"/>
</dbReference>
<keyword evidence="5" id="KW-0472">Membrane</keyword>
<feature type="transmembrane region" description="Helical" evidence="5">
    <location>
        <begin position="257"/>
        <end position="273"/>
    </location>
</feature>
<dbReference type="PROSITE" id="PS50240">
    <property type="entry name" value="TRYPSIN_DOM"/>
    <property type="match status" value="1"/>
</dbReference>
<reference evidence="7" key="1">
    <citation type="submission" date="2022-01" db="UniProtKB">
        <authorList>
            <consortium name="EnsemblMetazoa"/>
        </authorList>
    </citation>
    <scope>IDENTIFICATION</scope>
</reference>
<dbReference type="OrthoDB" id="6625651at2759"/>
<evidence type="ECO:0000256" key="1">
    <source>
        <dbReference type="ARBA" id="ARBA00022670"/>
    </source>
</evidence>
<keyword evidence="2" id="KW-0378">Hydrolase</keyword>
<dbReference type="InterPro" id="IPR001254">
    <property type="entry name" value="Trypsin_dom"/>
</dbReference>
<dbReference type="GeneID" id="106664666"/>
<evidence type="ECO:0000256" key="3">
    <source>
        <dbReference type="ARBA" id="ARBA00022825"/>
    </source>
</evidence>
<keyword evidence="4" id="KW-1015">Disulfide bond</keyword>
<accession>A0A8I6RGW4</accession>
<keyword evidence="5" id="KW-0812">Transmembrane</keyword>
<evidence type="ECO:0000259" key="6">
    <source>
        <dbReference type="PROSITE" id="PS50240"/>
    </source>
</evidence>
<organism evidence="7 8">
    <name type="scientific">Cimex lectularius</name>
    <name type="common">Bed bug</name>
    <name type="synonym">Acanthia lectularia</name>
    <dbReference type="NCBI Taxonomy" id="79782"/>
    <lineage>
        <taxon>Eukaryota</taxon>
        <taxon>Metazoa</taxon>
        <taxon>Ecdysozoa</taxon>
        <taxon>Arthropoda</taxon>
        <taxon>Hexapoda</taxon>
        <taxon>Insecta</taxon>
        <taxon>Pterygota</taxon>
        <taxon>Neoptera</taxon>
        <taxon>Paraneoptera</taxon>
        <taxon>Hemiptera</taxon>
        <taxon>Heteroptera</taxon>
        <taxon>Panheteroptera</taxon>
        <taxon>Cimicomorpha</taxon>
        <taxon>Cimicidae</taxon>
        <taxon>Cimex</taxon>
    </lineage>
</organism>
<dbReference type="KEGG" id="clec:106664666"/>
<evidence type="ECO:0000256" key="4">
    <source>
        <dbReference type="ARBA" id="ARBA00023157"/>
    </source>
</evidence>
<keyword evidence="5" id="KW-1133">Transmembrane helix</keyword>
<evidence type="ECO:0000256" key="2">
    <source>
        <dbReference type="ARBA" id="ARBA00022801"/>
    </source>
</evidence>
<dbReference type="SMART" id="SM00020">
    <property type="entry name" value="Tryp_SPc"/>
    <property type="match status" value="1"/>
</dbReference>
<evidence type="ECO:0000313" key="7">
    <source>
        <dbReference type="EnsemblMetazoa" id="XP_014246086.1"/>
    </source>
</evidence>
<dbReference type="Proteomes" id="UP000494040">
    <property type="component" value="Unassembled WGS sequence"/>
</dbReference>
<dbReference type="EnsemblMetazoa" id="XM_014390600.1">
    <property type="protein sequence ID" value="XP_014246086.1"/>
    <property type="gene ID" value="LOC106664666"/>
</dbReference>
<dbReference type="InterPro" id="IPR009003">
    <property type="entry name" value="Peptidase_S1_PA"/>
</dbReference>